<dbReference type="VEuPathDB" id="TrichDB:TVAGG3_0757680"/>
<keyword evidence="2 3" id="KW-0040">ANK repeat</keyword>
<dbReference type="Proteomes" id="UP000001542">
    <property type="component" value="Unassembled WGS sequence"/>
</dbReference>
<evidence type="ECO:0000313" key="6">
    <source>
        <dbReference type="Proteomes" id="UP000001542"/>
    </source>
</evidence>
<dbReference type="Pfam" id="PF00023">
    <property type="entry name" value="Ank"/>
    <property type="match status" value="1"/>
</dbReference>
<dbReference type="PRINTS" id="PR01415">
    <property type="entry name" value="ANKYRIN"/>
</dbReference>
<feature type="repeat" description="ANK" evidence="3">
    <location>
        <begin position="430"/>
        <end position="462"/>
    </location>
</feature>
<accession>A2ECX5</accession>
<dbReference type="KEGG" id="tva:4767442"/>
<evidence type="ECO:0000256" key="1">
    <source>
        <dbReference type="ARBA" id="ARBA00022737"/>
    </source>
</evidence>
<sequence>MSDNVIGQNEEFMKAYYKLYHISPSDSLEEILEMINTVLVKNFKVPFSQIIVSIIHAIKYNYRSINLYIKIFNQFCMMHSIEKSLIDLLFPDIWNSDKLILDDNATKIICCCTLFPLEESLHYYTMFDQLEKIIYYSISHDLNDINKLFLTPHFGISRILDLSAFYGSSNIFFYLLSNFKHEITQNTPQYSFIGNNTDIIKECLKHKDPDNVCLEYAIESHNNDFIEDLIRYESIDLSTFDFTNVIVSQNLKFIQILANKDVNSIIPWCASIPQSIDILKSKDNEIDYNKQYRDGRNLLHFAAQSNCIDILEFLSSKRDFFMGKINAKDNNLLTPLHYALNNYFEESSEFLISEGADINAKDGNGKSILYFALERRMNKIAYILISIGADINSKSNDEKSLIHIAAKYNNQEVLEFLIKHYTDINTMYKDGITALHVAAEHNSIESAEILIKSGAEINAKDKYGFTALHVAAEHNSKETAEILIKFGADINVTNKNKETALHIAAEYNSKDTAELLIKSGVDINAKEEYGRNAICYAANNSSTETAELLIKSGADINSKTQEGYSAIHFSARRHSIEMVELLIKYGADINAKNIYEETVLHEAAKCDSVETGEFFIKKGVNVRTYSKSGMSPLLYASMRGFKDFVSLLLKYGEDINSKDPKGRTVLHHAVLYDDDDSMAKLAISYGADVNARDNNGKTPLQYCKMLKHHALVKTLISHGAYSRINGNGRNNCQDHALELN</sequence>
<protein>
    <submittedName>
        <fullName evidence="5">Ankyrin repeat protein, putative</fullName>
    </submittedName>
</protein>
<feature type="repeat" description="ANK" evidence="3">
    <location>
        <begin position="562"/>
        <end position="594"/>
    </location>
</feature>
<dbReference type="SUPFAM" id="SSF48403">
    <property type="entry name" value="Ankyrin repeat"/>
    <property type="match status" value="2"/>
</dbReference>
<feature type="repeat" description="ANK" evidence="3">
    <location>
        <begin position="331"/>
        <end position="363"/>
    </location>
</feature>
<dbReference type="InterPro" id="IPR002110">
    <property type="entry name" value="Ankyrin_rpt"/>
</dbReference>
<dbReference type="AlphaFoldDB" id="A2ECX5"/>
<evidence type="ECO:0000313" key="5">
    <source>
        <dbReference type="EMBL" id="EAY09520.1"/>
    </source>
</evidence>
<dbReference type="eggNOG" id="KOG4177">
    <property type="taxonomic scope" value="Eukaryota"/>
</dbReference>
<dbReference type="PANTHER" id="PTHR24193:SF121">
    <property type="entry name" value="ADA2A-CONTAINING COMPLEX COMPONENT 3, ISOFORM D"/>
    <property type="match status" value="1"/>
</dbReference>
<gene>
    <name evidence="5" type="ORF">TVAG_102690</name>
</gene>
<organism evidence="5 6">
    <name type="scientific">Trichomonas vaginalis (strain ATCC PRA-98 / G3)</name>
    <dbReference type="NCBI Taxonomy" id="412133"/>
    <lineage>
        <taxon>Eukaryota</taxon>
        <taxon>Metamonada</taxon>
        <taxon>Parabasalia</taxon>
        <taxon>Trichomonadida</taxon>
        <taxon>Trichomonadidae</taxon>
        <taxon>Trichomonas</taxon>
    </lineage>
</organism>
<feature type="repeat" description="ANK" evidence="3">
    <location>
        <begin position="496"/>
        <end position="528"/>
    </location>
</feature>
<keyword evidence="6" id="KW-1185">Reference proteome</keyword>
<dbReference type="Pfam" id="PF13857">
    <property type="entry name" value="Ank_5"/>
    <property type="match status" value="1"/>
</dbReference>
<feature type="repeat" description="ANK" evidence="3">
    <location>
        <begin position="628"/>
        <end position="660"/>
    </location>
</feature>
<dbReference type="PROSITE" id="PS50088">
    <property type="entry name" value="ANK_REPEAT"/>
    <property type="match status" value="10"/>
</dbReference>
<evidence type="ECO:0000256" key="2">
    <source>
        <dbReference type="ARBA" id="ARBA00023043"/>
    </source>
</evidence>
<name>A2ECX5_TRIV3</name>
<feature type="repeat" description="ANK" evidence="3">
    <location>
        <begin position="364"/>
        <end position="396"/>
    </location>
</feature>
<reference evidence="5" key="2">
    <citation type="journal article" date="2007" name="Science">
        <title>Draft genome sequence of the sexually transmitted pathogen Trichomonas vaginalis.</title>
        <authorList>
            <person name="Carlton J.M."/>
            <person name="Hirt R.P."/>
            <person name="Silva J.C."/>
            <person name="Delcher A.L."/>
            <person name="Schatz M."/>
            <person name="Zhao Q."/>
            <person name="Wortman J.R."/>
            <person name="Bidwell S.L."/>
            <person name="Alsmark U.C.M."/>
            <person name="Besteiro S."/>
            <person name="Sicheritz-Ponten T."/>
            <person name="Noel C.J."/>
            <person name="Dacks J.B."/>
            <person name="Foster P.G."/>
            <person name="Simillion C."/>
            <person name="Van de Peer Y."/>
            <person name="Miranda-Saavedra D."/>
            <person name="Barton G.J."/>
            <person name="Westrop G.D."/>
            <person name="Mueller S."/>
            <person name="Dessi D."/>
            <person name="Fiori P.L."/>
            <person name="Ren Q."/>
            <person name="Paulsen I."/>
            <person name="Zhang H."/>
            <person name="Bastida-Corcuera F.D."/>
            <person name="Simoes-Barbosa A."/>
            <person name="Brown M.T."/>
            <person name="Hayes R.D."/>
            <person name="Mukherjee M."/>
            <person name="Okumura C.Y."/>
            <person name="Schneider R."/>
            <person name="Smith A.J."/>
            <person name="Vanacova S."/>
            <person name="Villalvazo M."/>
            <person name="Haas B.J."/>
            <person name="Pertea M."/>
            <person name="Feldblyum T.V."/>
            <person name="Utterback T.R."/>
            <person name="Shu C.L."/>
            <person name="Osoegawa K."/>
            <person name="de Jong P.J."/>
            <person name="Hrdy I."/>
            <person name="Horvathova L."/>
            <person name="Zubacova Z."/>
            <person name="Dolezal P."/>
            <person name="Malik S.B."/>
            <person name="Logsdon J.M. Jr."/>
            <person name="Henze K."/>
            <person name="Gupta A."/>
            <person name="Wang C.C."/>
            <person name="Dunne R.L."/>
            <person name="Upcroft J.A."/>
            <person name="Upcroft P."/>
            <person name="White O."/>
            <person name="Salzberg S.L."/>
            <person name="Tang P."/>
            <person name="Chiu C.-H."/>
            <person name="Lee Y.-S."/>
            <person name="Embley T.M."/>
            <person name="Coombs G.H."/>
            <person name="Mottram J.C."/>
            <person name="Tachezy J."/>
            <person name="Fraser-Liggett C.M."/>
            <person name="Johnson P.J."/>
        </authorList>
    </citation>
    <scope>NUCLEOTIDE SEQUENCE [LARGE SCALE GENOMIC DNA]</scope>
    <source>
        <strain evidence="5">G3</strain>
    </source>
</reference>
<dbReference type="RefSeq" id="XP_001321743.1">
    <property type="nucleotide sequence ID" value="XM_001321708.1"/>
</dbReference>
<feature type="repeat" description="ANK" evidence="3">
    <location>
        <begin position="397"/>
        <end position="429"/>
    </location>
</feature>
<dbReference type="PANTHER" id="PTHR24193">
    <property type="entry name" value="ANKYRIN REPEAT PROTEIN"/>
    <property type="match status" value="1"/>
</dbReference>
<dbReference type="InterPro" id="IPR036770">
    <property type="entry name" value="Ankyrin_rpt-contain_sf"/>
</dbReference>
<dbReference type="STRING" id="5722.A2ECX5"/>
<dbReference type="InParanoid" id="A2ECX5"/>
<dbReference type="Gene3D" id="1.25.40.20">
    <property type="entry name" value="Ankyrin repeat-containing domain"/>
    <property type="match status" value="3"/>
</dbReference>
<keyword evidence="1" id="KW-0677">Repeat</keyword>
<dbReference type="SMART" id="SM00248">
    <property type="entry name" value="ANK"/>
    <property type="match status" value="14"/>
</dbReference>
<dbReference type="InterPro" id="IPR050663">
    <property type="entry name" value="Ankyrin-SOCS_Box"/>
</dbReference>
<dbReference type="PROSITE" id="PS50297">
    <property type="entry name" value="ANK_REP_REGION"/>
    <property type="match status" value="10"/>
</dbReference>
<dbReference type="Pfam" id="PF11929">
    <property type="entry name" value="DUF3447"/>
    <property type="match status" value="1"/>
</dbReference>
<dbReference type="InterPro" id="IPR020683">
    <property type="entry name" value="DUF3447"/>
</dbReference>
<dbReference type="EMBL" id="DS113356">
    <property type="protein sequence ID" value="EAY09520.1"/>
    <property type="molecule type" value="Genomic_DNA"/>
</dbReference>
<reference evidence="5" key="1">
    <citation type="submission" date="2006-10" db="EMBL/GenBank/DDBJ databases">
        <authorList>
            <person name="Amadeo P."/>
            <person name="Zhao Q."/>
            <person name="Wortman J."/>
            <person name="Fraser-Liggett C."/>
            <person name="Carlton J."/>
        </authorList>
    </citation>
    <scope>NUCLEOTIDE SEQUENCE</scope>
    <source>
        <strain evidence="5">G3</strain>
    </source>
</reference>
<dbReference type="Pfam" id="PF12796">
    <property type="entry name" value="Ank_2"/>
    <property type="match status" value="3"/>
</dbReference>
<feature type="repeat" description="ANK" evidence="3">
    <location>
        <begin position="529"/>
        <end position="561"/>
    </location>
</feature>
<proteinExistence type="predicted"/>
<feature type="repeat" description="ANK" evidence="3">
    <location>
        <begin position="661"/>
        <end position="694"/>
    </location>
</feature>
<feature type="domain" description="DUF3447" evidence="4">
    <location>
        <begin position="179"/>
        <end position="253"/>
    </location>
</feature>
<feature type="repeat" description="ANK" evidence="3">
    <location>
        <begin position="463"/>
        <end position="495"/>
    </location>
</feature>
<evidence type="ECO:0000256" key="3">
    <source>
        <dbReference type="PROSITE-ProRule" id="PRU00023"/>
    </source>
</evidence>
<dbReference type="VEuPathDB" id="TrichDB:TVAG_102690"/>
<dbReference type="SMR" id="A2ECX5"/>
<evidence type="ECO:0000259" key="4">
    <source>
        <dbReference type="Pfam" id="PF11929"/>
    </source>
</evidence>